<keyword evidence="3 6" id="KW-0133">Cell shape</keyword>
<comment type="caution">
    <text evidence="9">The sequence shown here is derived from an EMBL/GenBank/DDBJ whole genome shotgun (WGS) entry which is preliminary data.</text>
</comment>
<evidence type="ECO:0000256" key="3">
    <source>
        <dbReference type="ARBA" id="ARBA00022960"/>
    </source>
</evidence>
<dbReference type="Gene3D" id="2.40.440.10">
    <property type="entry name" value="L,D-transpeptidase catalytic domain-like"/>
    <property type="match status" value="1"/>
</dbReference>
<dbReference type="EMBL" id="NTFS01000452">
    <property type="protein sequence ID" value="PAX51178.1"/>
    <property type="molecule type" value="Genomic_DNA"/>
</dbReference>
<comment type="pathway">
    <text evidence="1 6">Cell wall biogenesis; peptidoglycan biosynthesis.</text>
</comment>
<dbReference type="GO" id="GO:0071555">
    <property type="term" value="P:cell wall organization"/>
    <property type="evidence" value="ECO:0007669"/>
    <property type="project" value="UniProtKB-UniRule"/>
</dbReference>
<feature type="signal peptide" evidence="7">
    <location>
        <begin position="1"/>
        <end position="28"/>
    </location>
</feature>
<dbReference type="PANTHER" id="PTHR30582:SF2">
    <property type="entry name" value="L,D-TRANSPEPTIDASE YCIB-RELATED"/>
    <property type="match status" value="1"/>
</dbReference>
<dbReference type="Pfam" id="PF03734">
    <property type="entry name" value="YkuD"/>
    <property type="match status" value="1"/>
</dbReference>
<sequence>MKKIAYSQYLRPFTLLFIAVSLSFGTLAINDNQASAQSKIQLIKRQIQTLQKSDRRWIQVDISDQKLIAWEGKTPVYAVQVSTGKKETPTLTGIFNVQTKLKKTRMQGEDYNVPNVPHVMYYDRGYAIHGAYWHKKFGTPVSHGCVNLAPNHAKWLYEWSSVGTPIIVQR</sequence>
<accession>A0A2A2TBZ6</accession>
<dbReference type="Proteomes" id="UP000218238">
    <property type="component" value="Unassembled WGS sequence"/>
</dbReference>
<feature type="active site" description="Nucleophile" evidence="6">
    <location>
        <position position="145"/>
    </location>
</feature>
<dbReference type="AlphaFoldDB" id="A0A2A2TBZ6"/>
<evidence type="ECO:0000313" key="10">
    <source>
        <dbReference type="Proteomes" id="UP000218238"/>
    </source>
</evidence>
<dbReference type="UniPathway" id="UPA00219"/>
<dbReference type="InterPro" id="IPR038063">
    <property type="entry name" value="Transpep_catalytic_dom"/>
</dbReference>
<feature type="domain" description="L,D-TPase catalytic" evidence="8">
    <location>
        <begin position="56"/>
        <end position="169"/>
    </location>
</feature>
<evidence type="ECO:0000256" key="4">
    <source>
        <dbReference type="ARBA" id="ARBA00022984"/>
    </source>
</evidence>
<evidence type="ECO:0000256" key="7">
    <source>
        <dbReference type="SAM" id="SignalP"/>
    </source>
</evidence>
<dbReference type="OrthoDB" id="463216at2"/>
<dbReference type="InterPro" id="IPR005490">
    <property type="entry name" value="LD_TPept_cat_dom"/>
</dbReference>
<protein>
    <recommendedName>
        <fullName evidence="8">L,D-TPase catalytic domain-containing protein</fullName>
    </recommendedName>
</protein>
<feature type="active site" description="Proton donor/acceptor" evidence="6">
    <location>
        <position position="129"/>
    </location>
</feature>
<feature type="chain" id="PRO_5012946106" description="L,D-TPase catalytic domain-containing protein" evidence="7">
    <location>
        <begin position="29"/>
        <end position="170"/>
    </location>
</feature>
<keyword evidence="10" id="KW-1185">Reference proteome</keyword>
<proteinExistence type="predicted"/>
<dbReference type="GO" id="GO:0005576">
    <property type="term" value="C:extracellular region"/>
    <property type="evidence" value="ECO:0007669"/>
    <property type="project" value="TreeGrafter"/>
</dbReference>
<dbReference type="GO" id="GO:0018104">
    <property type="term" value="P:peptidoglycan-protein cross-linking"/>
    <property type="evidence" value="ECO:0007669"/>
    <property type="project" value="TreeGrafter"/>
</dbReference>
<dbReference type="GO" id="GO:0071972">
    <property type="term" value="F:peptidoglycan L,D-transpeptidase activity"/>
    <property type="evidence" value="ECO:0007669"/>
    <property type="project" value="TreeGrafter"/>
</dbReference>
<evidence type="ECO:0000313" key="9">
    <source>
        <dbReference type="EMBL" id="PAX51178.1"/>
    </source>
</evidence>
<organism evidence="9 10">
    <name type="scientific">Brunnivagina elsteri CCALA 953</name>
    <dbReference type="NCBI Taxonomy" id="987040"/>
    <lineage>
        <taxon>Bacteria</taxon>
        <taxon>Bacillati</taxon>
        <taxon>Cyanobacteriota</taxon>
        <taxon>Cyanophyceae</taxon>
        <taxon>Nostocales</taxon>
        <taxon>Calotrichaceae</taxon>
        <taxon>Brunnivagina</taxon>
    </lineage>
</organism>
<dbReference type="RefSeq" id="WP_095724459.1">
    <property type="nucleotide sequence ID" value="NZ_NTFS01000452.1"/>
</dbReference>
<dbReference type="GO" id="GO:0008360">
    <property type="term" value="P:regulation of cell shape"/>
    <property type="evidence" value="ECO:0007669"/>
    <property type="project" value="UniProtKB-UniRule"/>
</dbReference>
<keyword evidence="5 6" id="KW-0961">Cell wall biogenesis/degradation</keyword>
<evidence type="ECO:0000256" key="6">
    <source>
        <dbReference type="PROSITE-ProRule" id="PRU01373"/>
    </source>
</evidence>
<dbReference type="InterPro" id="IPR050979">
    <property type="entry name" value="LD-transpeptidase"/>
</dbReference>
<reference evidence="9 10" key="1">
    <citation type="submission" date="2017-08" db="EMBL/GenBank/DDBJ databases">
        <title>Draft genome sequence of filamentous cyanobacterium Calothrix elsteri CCALA 953.</title>
        <authorList>
            <person name="Gagunashvili A.N."/>
            <person name="Elster J."/>
            <person name="Andresson O.S."/>
        </authorList>
    </citation>
    <scope>NUCLEOTIDE SEQUENCE [LARGE SCALE GENOMIC DNA]</scope>
    <source>
        <strain evidence="9 10">CCALA 953</strain>
    </source>
</reference>
<keyword evidence="2" id="KW-0808">Transferase</keyword>
<gene>
    <name evidence="9" type="ORF">CK510_26205</name>
</gene>
<evidence type="ECO:0000259" key="8">
    <source>
        <dbReference type="PROSITE" id="PS52029"/>
    </source>
</evidence>
<dbReference type="SUPFAM" id="SSF141523">
    <property type="entry name" value="L,D-transpeptidase catalytic domain-like"/>
    <property type="match status" value="1"/>
</dbReference>
<evidence type="ECO:0000256" key="1">
    <source>
        <dbReference type="ARBA" id="ARBA00004752"/>
    </source>
</evidence>
<keyword evidence="4 6" id="KW-0573">Peptidoglycan synthesis</keyword>
<name>A0A2A2TBZ6_9CYAN</name>
<keyword evidence="7" id="KW-0732">Signal</keyword>
<dbReference type="PROSITE" id="PS52029">
    <property type="entry name" value="LD_TPASE"/>
    <property type="match status" value="1"/>
</dbReference>
<dbReference type="CDD" id="cd16913">
    <property type="entry name" value="YkuD_like"/>
    <property type="match status" value="1"/>
</dbReference>
<evidence type="ECO:0000256" key="5">
    <source>
        <dbReference type="ARBA" id="ARBA00023316"/>
    </source>
</evidence>
<dbReference type="PANTHER" id="PTHR30582">
    <property type="entry name" value="L,D-TRANSPEPTIDASE"/>
    <property type="match status" value="1"/>
</dbReference>
<evidence type="ECO:0000256" key="2">
    <source>
        <dbReference type="ARBA" id="ARBA00022679"/>
    </source>
</evidence>
<dbReference type="GO" id="GO:0016740">
    <property type="term" value="F:transferase activity"/>
    <property type="evidence" value="ECO:0007669"/>
    <property type="project" value="UniProtKB-KW"/>
</dbReference>